<keyword evidence="9" id="KW-1185">Reference proteome</keyword>
<gene>
    <name evidence="8" type="ORF">LRP29_25220</name>
</gene>
<feature type="transmembrane region" description="Helical" evidence="6">
    <location>
        <begin position="41"/>
        <end position="65"/>
    </location>
</feature>
<evidence type="ECO:0000256" key="5">
    <source>
        <dbReference type="ARBA" id="ARBA00023136"/>
    </source>
</evidence>
<proteinExistence type="predicted"/>
<evidence type="ECO:0000256" key="4">
    <source>
        <dbReference type="ARBA" id="ARBA00022989"/>
    </source>
</evidence>
<dbReference type="RefSeq" id="WP_013532487.1">
    <property type="nucleotide sequence ID" value="NZ_CP015062.1"/>
</dbReference>
<keyword evidence="4 6" id="KW-1133">Transmembrane helix</keyword>
<evidence type="ECO:0000256" key="3">
    <source>
        <dbReference type="ARBA" id="ARBA00022692"/>
    </source>
</evidence>
<accession>A0AB38T765</accession>
<feature type="signal peptide" evidence="7">
    <location>
        <begin position="1"/>
        <end position="17"/>
    </location>
</feature>
<name>A0AB38T765_9HYPH</name>
<dbReference type="GO" id="GO:0005886">
    <property type="term" value="C:plasma membrane"/>
    <property type="evidence" value="ECO:0007669"/>
    <property type="project" value="UniProtKB-SubCell"/>
</dbReference>
<keyword evidence="3 6" id="KW-0812">Transmembrane</keyword>
<organism evidence="8 9">
    <name type="scientific">Mesorhizobium ciceri</name>
    <dbReference type="NCBI Taxonomy" id="39645"/>
    <lineage>
        <taxon>Bacteria</taxon>
        <taxon>Pseudomonadati</taxon>
        <taxon>Pseudomonadota</taxon>
        <taxon>Alphaproteobacteria</taxon>
        <taxon>Hyphomicrobiales</taxon>
        <taxon>Phyllobacteriaceae</taxon>
        <taxon>Mesorhizobium</taxon>
    </lineage>
</organism>
<evidence type="ECO:0000313" key="9">
    <source>
        <dbReference type="Proteomes" id="UP001060070"/>
    </source>
</evidence>
<dbReference type="EMBL" id="CP088147">
    <property type="protein sequence ID" value="UTU50752.1"/>
    <property type="molecule type" value="Genomic_DNA"/>
</dbReference>
<feature type="transmembrane region" description="Helical" evidence="6">
    <location>
        <begin position="150"/>
        <end position="172"/>
    </location>
</feature>
<keyword evidence="5 6" id="KW-0472">Membrane</keyword>
<evidence type="ECO:0000256" key="7">
    <source>
        <dbReference type="SAM" id="SignalP"/>
    </source>
</evidence>
<sequence>MDLATSLAFAAAFFVFAASPGPDNMTIVARTISNGAASGIAYGAGTVVGILIFLILAAFGLSIVAAKMAIVMTVLRYGGAAYLVWTGIRLWMAAPVIPELQPISGRRGLLMIFATGIALNLGNPKMPLFYIALLPSVVGASLDAGHLGVLMMVIVAVEVVVIGGHVVLAGRARSLLRTPRIVRRVNRAAGGVMIGAGVAVVAAR</sequence>
<evidence type="ECO:0000256" key="2">
    <source>
        <dbReference type="ARBA" id="ARBA00022475"/>
    </source>
</evidence>
<evidence type="ECO:0000256" key="6">
    <source>
        <dbReference type="SAM" id="Phobius"/>
    </source>
</evidence>
<keyword evidence="2" id="KW-1003">Cell membrane</keyword>
<dbReference type="Pfam" id="PF01810">
    <property type="entry name" value="LysE"/>
    <property type="match status" value="1"/>
</dbReference>
<feature type="chain" id="PRO_5044304628" evidence="7">
    <location>
        <begin position="18"/>
        <end position="204"/>
    </location>
</feature>
<dbReference type="KEGG" id="mcic:A4R28_03465"/>
<feature type="transmembrane region" description="Helical" evidence="6">
    <location>
        <begin position="184"/>
        <end position="203"/>
    </location>
</feature>
<dbReference type="PANTHER" id="PTHR30086">
    <property type="entry name" value="ARGININE EXPORTER PROTEIN ARGO"/>
    <property type="match status" value="1"/>
</dbReference>
<evidence type="ECO:0000313" key="8">
    <source>
        <dbReference type="EMBL" id="UTU50752.1"/>
    </source>
</evidence>
<comment type="subcellular location">
    <subcellularLocation>
        <location evidence="1">Cell membrane</location>
        <topology evidence="1">Multi-pass membrane protein</topology>
    </subcellularLocation>
</comment>
<dbReference type="Proteomes" id="UP001060070">
    <property type="component" value="Chromosome"/>
</dbReference>
<keyword evidence="7" id="KW-0732">Signal</keyword>
<dbReference type="PANTHER" id="PTHR30086:SF20">
    <property type="entry name" value="ARGININE EXPORTER PROTEIN ARGO-RELATED"/>
    <property type="match status" value="1"/>
</dbReference>
<reference evidence="8 9" key="1">
    <citation type="journal article" date="2022" name="Microbiol. Resour. Announc.">
        <title>Complete Genome Sequence of Mesorhizobium ciceri Strain R30, a Rhizobium Used as a Commercial Inoculant for Chickpea in Argentina.</title>
        <authorList>
            <person name="Foresto E."/>
            <person name="Revale S."/>
            <person name="Primo E."/>
            <person name="Nievas F."/>
            <person name="Carezzano E."/>
            <person name="Puente M."/>
            <person name="Alzari P."/>
            <person name="Mart M."/>
            <person name="Ben-Assaya M."/>
            <person name="Mornico D."/>
            <person name="Santoro M."/>
            <person name="Mart F."/>
            <person name="Giordano W."/>
            <person name="Bogino P."/>
        </authorList>
    </citation>
    <scope>NUCLEOTIDE SEQUENCE [LARGE SCALE GENOMIC DNA]</scope>
    <source>
        <strain evidence="8 9">R30</strain>
    </source>
</reference>
<protein>
    <submittedName>
        <fullName evidence="8">LysE family translocator</fullName>
    </submittedName>
</protein>
<dbReference type="InterPro" id="IPR001123">
    <property type="entry name" value="LeuE-type"/>
</dbReference>
<evidence type="ECO:0000256" key="1">
    <source>
        <dbReference type="ARBA" id="ARBA00004651"/>
    </source>
</evidence>
<dbReference type="AlphaFoldDB" id="A0AB38T765"/>
<feature type="transmembrane region" description="Helical" evidence="6">
    <location>
        <begin position="103"/>
        <end position="121"/>
    </location>
</feature>
<dbReference type="GO" id="GO:0015171">
    <property type="term" value="F:amino acid transmembrane transporter activity"/>
    <property type="evidence" value="ECO:0007669"/>
    <property type="project" value="TreeGrafter"/>
</dbReference>